<comment type="caution">
    <text evidence="1">The sequence shown here is derived from an EMBL/GenBank/DDBJ whole genome shotgun (WGS) entry which is preliminary data.</text>
</comment>
<proteinExistence type="predicted"/>
<dbReference type="PANTHER" id="PTHR36166">
    <property type="entry name" value="CHROMOSOME 9, WHOLE GENOME SHOTGUN SEQUENCE"/>
    <property type="match status" value="1"/>
</dbReference>
<name>A0A7J7IR39_9RHOD</name>
<protein>
    <recommendedName>
        <fullName evidence="3">SRPBCC domain-containing protein</fullName>
    </recommendedName>
</protein>
<accession>A0A7J7IR39</accession>
<dbReference type="PANTHER" id="PTHR36166:SF1">
    <property type="entry name" value="SRPBCC DOMAIN-CONTAINING PROTEIN"/>
    <property type="match status" value="1"/>
</dbReference>
<dbReference type="OrthoDB" id="509124at2759"/>
<dbReference type="InterPro" id="IPR023393">
    <property type="entry name" value="START-like_dom_sf"/>
</dbReference>
<keyword evidence="2" id="KW-1185">Reference proteome</keyword>
<dbReference type="AlphaFoldDB" id="A0A7J7IR39"/>
<dbReference type="EMBL" id="VWRR01000002">
    <property type="protein sequence ID" value="KAF6004831.1"/>
    <property type="molecule type" value="Genomic_DNA"/>
</dbReference>
<dbReference type="SUPFAM" id="SSF55961">
    <property type="entry name" value="Bet v1-like"/>
    <property type="match status" value="1"/>
</dbReference>
<evidence type="ECO:0000313" key="1">
    <source>
        <dbReference type="EMBL" id="KAF6004831.1"/>
    </source>
</evidence>
<dbReference type="Pfam" id="PF10604">
    <property type="entry name" value="Polyketide_cyc2"/>
    <property type="match status" value="1"/>
</dbReference>
<gene>
    <name evidence="1" type="ORF">F1559_002659</name>
</gene>
<reference evidence="1 2" key="1">
    <citation type="journal article" date="2020" name="J. Phycol.">
        <title>Comparative genome analysis reveals Cyanidiococcus gen. nov., a new extremophilic red algal genus sister to Cyanidioschyzon (Cyanidioschyzonaceae, Rhodophyta).</title>
        <authorList>
            <person name="Liu S.-L."/>
            <person name="Chiang Y.-R."/>
            <person name="Yoon H.S."/>
            <person name="Fu H.-Y."/>
        </authorList>
    </citation>
    <scope>NUCLEOTIDE SEQUENCE [LARGE SCALE GENOMIC DNA]</scope>
    <source>
        <strain evidence="1 2">THAL066</strain>
    </source>
</reference>
<evidence type="ECO:0008006" key="3">
    <source>
        <dbReference type="Google" id="ProtNLM"/>
    </source>
</evidence>
<dbReference type="Gene3D" id="3.30.530.20">
    <property type="match status" value="1"/>
</dbReference>
<dbReference type="CDD" id="cd07822">
    <property type="entry name" value="SRPBCC_4"/>
    <property type="match status" value="1"/>
</dbReference>
<sequence>MEVQVNTSIEILAPASVIWDILIDFDRYPEWNHLFVSVKGTPQLGATLTVQMSRNMRFRPKVIQLRQKNELTWEGKLGLGCFFRGKHSFRIEPTANGCLFTHTERFTGLVAVVFPRGRYRRRLTENFERFNQALKDRAEQAAQ</sequence>
<dbReference type="Proteomes" id="UP000530660">
    <property type="component" value="Unassembled WGS sequence"/>
</dbReference>
<evidence type="ECO:0000313" key="2">
    <source>
        <dbReference type="Proteomes" id="UP000530660"/>
    </source>
</evidence>
<dbReference type="InterPro" id="IPR019587">
    <property type="entry name" value="Polyketide_cyclase/dehydratase"/>
</dbReference>
<organism evidence="1 2">
    <name type="scientific">Cyanidiococcus yangmingshanensis</name>
    <dbReference type="NCBI Taxonomy" id="2690220"/>
    <lineage>
        <taxon>Eukaryota</taxon>
        <taxon>Rhodophyta</taxon>
        <taxon>Bangiophyceae</taxon>
        <taxon>Cyanidiales</taxon>
        <taxon>Cyanidiaceae</taxon>
        <taxon>Cyanidiococcus</taxon>
    </lineage>
</organism>